<dbReference type="Proteomes" id="UP000013026">
    <property type="component" value="Chromosome"/>
</dbReference>
<organism evidence="4 6">
    <name type="scientific">Meiothermus ruber (strain ATCC 35948 / DSM 1279 / VKM B-1258 / 21)</name>
    <name type="common">Thermus ruber</name>
    <dbReference type="NCBI Taxonomy" id="504728"/>
    <lineage>
        <taxon>Bacteria</taxon>
        <taxon>Thermotogati</taxon>
        <taxon>Deinococcota</taxon>
        <taxon>Deinococci</taxon>
        <taxon>Thermales</taxon>
        <taxon>Thermaceae</taxon>
        <taxon>Meiothermus</taxon>
    </lineage>
</organism>
<dbReference type="STRING" id="504728.K649_13470"/>
<name>D3PSZ1_MEIRD</name>
<dbReference type="RefSeq" id="WP_013014073.1">
    <property type="nucleotide sequence ID" value="NC_013946.1"/>
</dbReference>
<keyword evidence="2" id="KW-1133">Transmembrane helix</keyword>
<feature type="region of interest" description="Disordered" evidence="1">
    <location>
        <begin position="34"/>
        <end position="134"/>
    </location>
</feature>
<protein>
    <submittedName>
        <fullName evidence="4">Uncharacterized protein</fullName>
    </submittedName>
</protein>
<feature type="compositionally biased region" description="Low complexity" evidence="1">
    <location>
        <begin position="114"/>
        <end position="123"/>
    </location>
</feature>
<feature type="compositionally biased region" description="Basic and acidic residues" evidence="1">
    <location>
        <begin position="93"/>
        <end position="104"/>
    </location>
</feature>
<dbReference type="EMBL" id="CP001743">
    <property type="protein sequence ID" value="ADD28574.1"/>
    <property type="molecule type" value="Genomic_DNA"/>
</dbReference>
<evidence type="ECO:0000256" key="2">
    <source>
        <dbReference type="SAM" id="Phobius"/>
    </source>
</evidence>
<evidence type="ECO:0000313" key="4">
    <source>
        <dbReference type="EMBL" id="AGK05980.1"/>
    </source>
</evidence>
<gene>
    <name evidence="3" type="ordered locus">Mrub_1816</name>
    <name evidence="4" type="ORF">K649_13470</name>
</gene>
<feature type="compositionally biased region" description="Pro residues" evidence="1">
    <location>
        <begin position="63"/>
        <end position="73"/>
    </location>
</feature>
<proteinExistence type="predicted"/>
<dbReference type="Proteomes" id="UP000006655">
    <property type="component" value="Chromosome"/>
</dbReference>
<dbReference type="EMBL" id="CP005385">
    <property type="protein sequence ID" value="AGK05980.1"/>
    <property type="molecule type" value="Genomic_DNA"/>
</dbReference>
<reference evidence="4 6" key="3">
    <citation type="submission" date="2013-04" db="EMBL/GenBank/DDBJ databases">
        <authorList>
            <person name="Chin J."/>
            <person name="Alexander D.H."/>
            <person name="Marks P."/>
            <person name="Korlach J."/>
            <person name="Clum A."/>
            <person name="Copeland A."/>
        </authorList>
    </citation>
    <scope>NUCLEOTIDE SEQUENCE [LARGE SCALE GENOMIC DNA]</scope>
    <source>
        <strain evidence="6">ATCC 35948 / DSM 1279 / VKM B-1258 / 21</strain>
        <strain evidence="4">DSM 1279</strain>
    </source>
</reference>
<evidence type="ECO:0000256" key="1">
    <source>
        <dbReference type="SAM" id="MobiDB-lite"/>
    </source>
</evidence>
<keyword evidence="5" id="KW-1185">Reference proteome</keyword>
<dbReference type="PATRIC" id="fig|504728.9.peg.2771"/>
<dbReference type="OrthoDB" id="27597at2"/>
<dbReference type="KEGG" id="mrb:Mrub_1816"/>
<accession>D3PSZ1</accession>
<dbReference type="KEGG" id="mre:K649_13470"/>
<evidence type="ECO:0000313" key="3">
    <source>
        <dbReference type="EMBL" id="ADD28574.1"/>
    </source>
</evidence>
<feature type="compositionally biased region" description="Low complexity" evidence="1">
    <location>
        <begin position="50"/>
        <end position="62"/>
    </location>
</feature>
<sequence>MGLDDLLGLLFLFFFIVLPALQGLLRRGQQVPPDFEPDEILLPGEERRPASSAPPTRSSTPTPSSPPPSPPARPVVSQPAPSPKPKTPPRRPRSLEEVERERQSRPSPRPSSEPPQKASSKPQPKSKKTTDQWAFSTSTRAILNGVVWHQILAEPRSQYWRRVRKAKR</sequence>
<keyword evidence="2" id="KW-0472">Membrane</keyword>
<reference evidence="4" key="2">
    <citation type="submission" date="2013-04" db="EMBL/GenBank/DDBJ databases">
        <title>Non-Hybrid, Finished Microbial Genome Assemblies from Long-Read SMRT Sequencing Data.</title>
        <authorList>
            <person name="Klammer A."/>
            <person name="Drake J."/>
            <person name="Heiner C."/>
            <person name="Clum A."/>
            <person name="Copeland A."/>
            <person name="Huddleston J."/>
            <person name="Eichler E."/>
            <person name="Turner S.W."/>
        </authorList>
    </citation>
    <scope>NUCLEOTIDE SEQUENCE</scope>
    <source>
        <strain evidence="4">DSM 1279</strain>
    </source>
</reference>
<dbReference type="eggNOG" id="ENOG50335N7">
    <property type="taxonomic scope" value="Bacteria"/>
</dbReference>
<evidence type="ECO:0000313" key="6">
    <source>
        <dbReference type="Proteomes" id="UP000013026"/>
    </source>
</evidence>
<dbReference type="AlphaFoldDB" id="D3PSZ1"/>
<keyword evidence="2" id="KW-0812">Transmembrane</keyword>
<feature type="transmembrane region" description="Helical" evidence="2">
    <location>
        <begin position="6"/>
        <end position="25"/>
    </location>
</feature>
<evidence type="ECO:0000313" key="5">
    <source>
        <dbReference type="Proteomes" id="UP000006655"/>
    </source>
</evidence>
<reference evidence="3 5" key="1">
    <citation type="journal article" date="2010" name="Stand. Genomic Sci.">
        <title>Complete genome sequence of Meiothermus ruber type strain (21).</title>
        <authorList>
            <person name="Tindall B.J."/>
            <person name="Sikorski J."/>
            <person name="Lucas S."/>
            <person name="Goltsman E."/>
            <person name="Copeland A."/>
            <person name="Glavina Del Rio T."/>
            <person name="Nolan M."/>
            <person name="Tice H."/>
            <person name="Cheng J.F."/>
            <person name="Han C."/>
            <person name="Pitluck S."/>
            <person name="Liolios K."/>
            <person name="Ivanova N."/>
            <person name="Mavromatis K."/>
            <person name="Ovchinnikova G."/>
            <person name="Pati A."/>
            <person name="Fahnrich R."/>
            <person name="Goodwin L."/>
            <person name="Chen A."/>
            <person name="Palaniappan K."/>
            <person name="Land M."/>
            <person name="Hauser L."/>
            <person name="Chang Y.J."/>
            <person name="Jeffries C.D."/>
            <person name="Rohde M."/>
            <person name="Goker M."/>
            <person name="Woyke T."/>
            <person name="Bristow J."/>
            <person name="Eisen J.A."/>
            <person name="Markowitz V."/>
            <person name="Hugenholtz P."/>
            <person name="Kyrpides N.C."/>
            <person name="Klenk H.P."/>
            <person name="Lapidus A."/>
        </authorList>
    </citation>
    <scope>NUCLEOTIDE SEQUENCE [LARGE SCALE GENOMIC DNA]</scope>
    <source>
        <strain evidence="5">ATCC 35948 / DSM 1279 / VKM B-1258 / 21</strain>
        <strain evidence="3">DSM 1279</strain>
    </source>
</reference>